<dbReference type="GO" id="GO:0004386">
    <property type="term" value="F:helicase activity"/>
    <property type="evidence" value="ECO:0007669"/>
    <property type="project" value="UniProtKB-KW"/>
</dbReference>
<keyword evidence="2" id="KW-0862">Zinc</keyword>
<dbReference type="Gene3D" id="3.40.50.300">
    <property type="entry name" value="P-loop containing nucleotide triphosphate hydrolases"/>
    <property type="match status" value="1"/>
</dbReference>
<keyword evidence="2" id="KW-0479">Metal-binding</keyword>
<dbReference type="Pfam" id="PF00176">
    <property type="entry name" value="SNF2-rel_dom"/>
    <property type="match status" value="1"/>
</dbReference>
<sequence length="1121" mass="121686">MSSTDRADAPGVSVGVATVVVVTAALALPLDEDFLASCFGDAVVFRGRACVRERRVRSVTVQGTDQVSGTVVGTAGELYSVTAFADVQEWVGRCSCPVTTDCKHAAAVLLTLGPDGQGTALDQVGAVVEAWPPAAPRVAPKPARPAWETALADLTPSSATTDLVPVGLQFELNAPTGRAGQRVPVQVRLRPVVPGRAGRWVRTGVSWRDLPFEHGPVRRVPEHRDVLVELYRAAQTAGSSGYGYYGTTDAVFLDDVGPQLWRLLGEAQRAGVTFVTAKTPADRVVLEQKAALRMQATANQRGDLLLEAVVDRAAGLTPVAGLTLVGTPVHGAFVVDGDALRLVPFAARVPAELSRMIARFPRLEVPAADVERVRTELVPALQRMVELVSPDGSVELPSVEPPVLALTVSHAEGARLTLDWSIVYPSGPPEGDGVPGGRRVPLHGAAADPGRDDRTERVLLTGLVLPDGRFPQLRQATVQRGLAPTVELRELDAAVFCEGVLPSLRAQGVRVTELGDAPDYRAATSAPVVSVSVTDPAVDDADWFDLGITVTVDGQDVPFAHLFRALATKQTHLFLPGGTYFPLDGPEFAVLAQLIAEAGALEDRRKPPTRINRWQAGLWGDLRQLGVVAEQSARWERSTAALLELDELPVPEVPPGITAQLRPYQLEGFRWLSFLWDHDLGGVLADDMGLGKTLQALAMLQRAKDAGQLTEPVLVVAPTSVIGNWLAEAARFAPGLVCTAVEETSAKAGVPLATRIAGADLVVTSYTLLRLDEDEYAGVRWRGMLLDEAQFVKNRQAKAYRAARTVDAPFKLAITGTPMENSLMDLWSLLSICAPGLFPDPEGFNEQWRRPIERGTDPGRLGTLRRRLRPLMLRRTKELVAADLPAKQEQVLEVRLTGRHETLYRTALQRERRKVLRLVEDMDAHRFEILRSLTLLRQLALDPALADPEHDTVRSDKTEAFLEHLREVTAEGHRVLVFSQFTGYLARIRAQLDAEGIGYAYLDGSTRQRPAVIASFTEGDVPVFLISLKAGGFGLNLTAADYVYVLDPWWNPAAEAQAVDRAHRIGQTRHVMVYRLVAKDTIEEKVMALKARKQAIFDQVVDEDGVLSAPLTAEDIRGLFS</sequence>
<evidence type="ECO:0000313" key="7">
    <source>
        <dbReference type="Proteomes" id="UP000199088"/>
    </source>
</evidence>
<evidence type="ECO:0000313" key="6">
    <source>
        <dbReference type="EMBL" id="SDP66483.1"/>
    </source>
</evidence>
<keyword evidence="1" id="KW-0378">Hydrolase</keyword>
<dbReference type="PANTHER" id="PTHR10799">
    <property type="entry name" value="SNF2/RAD54 HELICASE FAMILY"/>
    <property type="match status" value="1"/>
</dbReference>
<dbReference type="InterPro" id="IPR001650">
    <property type="entry name" value="Helicase_C-like"/>
</dbReference>
<dbReference type="STRING" id="1052260.SAMN05660199_04549"/>
<dbReference type="SUPFAM" id="SSF52540">
    <property type="entry name" value="P-loop containing nucleoside triphosphate hydrolases"/>
    <property type="match status" value="2"/>
</dbReference>
<dbReference type="InterPro" id="IPR000330">
    <property type="entry name" value="SNF2_N"/>
</dbReference>
<dbReference type="PROSITE" id="PS51192">
    <property type="entry name" value="HELICASE_ATP_BIND_1"/>
    <property type="match status" value="1"/>
</dbReference>
<dbReference type="GO" id="GO:0005524">
    <property type="term" value="F:ATP binding"/>
    <property type="evidence" value="ECO:0007669"/>
    <property type="project" value="InterPro"/>
</dbReference>
<accession>A0A1H0UK65</accession>
<evidence type="ECO:0000259" key="4">
    <source>
        <dbReference type="PROSITE" id="PS51192"/>
    </source>
</evidence>
<dbReference type="GO" id="GO:0016787">
    <property type="term" value="F:hydrolase activity"/>
    <property type="evidence" value="ECO:0007669"/>
    <property type="project" value="UniProtKB-KW"/>
</dbReference>
<feature type="domain" description="Helicase C-terminal" evidence="5">
    <location>
        <begin position="957"/>
        <end position="1117"/>
    </location>
</feature>
<proteinExistence type="predicted"/>
<dbReference type="InterPro" id="IPR027417">
    <property type="entry name" value="P-loop_NTPase"/>
</dbReference>
<feature type="domain" description="SWIM-type" evidence="3">
    <location>
        <begin position="79"/>
        <end position="113"/>
    </location>
</feature>
<evidence type="ECO:0000256" key="2">
    <source>
        <dbReference type="PROSITE-ProRule" id="PRU00325"/>
    </source>
</evidence>
<feature type="domain" description="Helicase ATP-binding" evidence="4">
    <location>
        <begin position="673"/>
        <end position="836"/>
    </location>
</feature>
<dbReference type="CDD" id="cd18793">
    <property type="entry name" value="SF2_C_SNF"/>
    <property type="match status" value="1"/>
</dbReference>
<evidence type="ECO:0000259" key="3">
    <source>
        <dbReference type="PROSITE" id="PS50966"/>
    </source>
</evidence>
<dbReference type="Gene3D" id="3.40.50.10810">
    <property type="entry name" value="Tandem AAA-ATPase domain"/>
    <property type="match status" value="1"/>
</dbReference>
<keyword evidence="6" id="KW-0547">Nucleotide-binding</keyword>
<dbReference type="InterPro" id="IPR014001">
    <property type="entry name" value="Helicase_ATP-bd"/>
</dbReference>
<keyword evidence="6" id="KW-0347">Helicase</keyword>
<name>A0A1H0UK65_9ACTN</name>
<dbReference type="PROSITE" id="PS50966">
    <property type="entry name" value="ZF_SWIM"/>
    <property type="match status" value="1"/>
</dbReference>
<dbReference type="InterPro" id="IPR038718">
    <property type="entry name" value="SNF2-like_sf"/>
</dbReference>
<dbReference type="GO" id="GO:0008270">
    <property type="term" value="F:zinc ion binding"/>
    <property type="evidence" value="ECO:0007669"/>
    <property type="project" value="UniProtKB-KW"/>
</dbReference>
<dbReference type="Pfam" id="PF00271">
    <property type="entry name" value="Helicase_C"/>
    <property type="match status" value="1"/>
</dbReference>
<reference evidence="7" key="1">
    <citation type="submission" date="2016-10" db="EMBL/GenBank/DDBJ databases">
        <authorList>
            <person name="Varghese N."/>
            <person name="Submissions S."/>
        </authorList>
    </citation>
    <scope>NUCLEOTIDE SEQUENCE [LARGE SCALE GENOMIC DNA]</scope>
    <source>
        <strain evidence="7">DSM 45843</strain>
    </source>
</reference>
<dbReference type="PROSITE" id="PS51194">
    <property type="entry name" value="HELICASE_CTER"/>
    <property type="match status" value="1"/>
</dbReference>
<dbReference type="SMART" id="SM00490">
    <property type="entry name" value="HELICc"/>
    <property type="match status" value="1"/>
</dbReference>
<organism evidence="6 7">
    <name type="scientific">Klenkia soli</name>
    <dbReference type="NCBI Taxonomy" id="1052260"/>
    <lineage>
        <taxon>Bacteria</taxon>
        <taxon>Bacillati</taxon>
        <taxon>Actinomycetota</taxon>
        <taxon>Actinomycetes</taxon>
        <taxon>Geodermatophilales</taxon>
        <taxon>Geodermatophilaceae</taxon>
        <taxon>Klenkia</taxon>
    </lineage>
</organism>
<gene>
    <name evidence="6" type="ORF">SAMN05660199_04549</name>
</gene>
<keyword evidence="6" id="KW-0067">ATP-binding</keyword>
<protein>
    <submittedName>
        <fullName evidence="6">Helicase conserved C-terminal domain-containing protein</fullName>
    </submittedName>
</protein>
<keyword evidence="2" id="KW-0863">Zinc-finger</keyword>
<dbReference type="AlphaFoldDB" id="A0A1H0UK65"/>
<evidence type="ECO:0000259" key="5">
    <source>
        <dbReference type="PROSITE" id="PS51194"/>
    </source>
</evidence>
<dbReference type="EMBL" id="FNIR01000020">
    <property type="protein sequence ID" value="SDP66483.1"/>
    <property type="molecule type" value="Genomic_DNA"/>
</dbReference>
<dbReference type="InterPro" id="IPR007527">
    <property type="entry name" value="Znf_SWIM"/>
</dbReference>
<dbReference type="SMART" id="SM00487">
    <property type="entry name" value="DEXDc"/>
    <property type="match status" value="1"/>
</dbReference>
<keyword evidence="7" id="KW-1185">Reference proteome</keyword>
<evidence type="ECO:0000256" key="1">
    <source>
        <dbReference type="ARBA" id="ARBA00022801"/>
    </source>
</evidence>
<dbReference type="InterPro" id="IPR049730">
    <property type="entry name" value="SNF2/RAD54-like_C"/>
</dbReference>
<dbReference type="Proteomes" id="UP000199088">
    <property type="component" value="Unassembled WGS sequence"/>
</dbReference>